<name>A0AAN6XGB8_9PEZI</name>
<protein>
    <submittedName>
        <fullName evidence="2">Heterokaryon incompatibility protein-domain-containing protein</fullName>
    </submittedName>
</protein>
<evidence type="ECO:0000313" key="3">
    <source>
        <dbReference type="Proteomes" id="UP001303160"/>
    </source>
</evidence>
<organism evidence="2 3">
    <name type="scientific">Triangularia verruculosa</name>
    <dbReference type="NCBI Taxonomy" id="2587418"/>
    <lineage>
        <taxon>Eukaryota</taxon>
        <taxon>Fungi</taxon>
        <taxon>Dikarya</taxon>
        <taxon>Ascomycota</taxon>
        <taxon>Pezizomycotina</taxon>
        <taxon>Sordariomycetes</taxon>
        <taxon>Sordariomycetidae</taxon>
        <taxon>Sordariales</taxon>
        <taxon>Podosporaceae</taxon>
        <taxon>Triangularia</taxon>
    </lineage>
</organism>
<gene>
    <name evidence="2" type="ORF">QBC40DRAFT_348815</name>
</gene>
<dbReference type="EMBL" id="MU863922">
    <property type="protein sequence ID" value="KAK4200208.1"/>
    <property type="molecule type" value="Genomic_DNA"/>
</dbReference>
<proteinExistence type="predicted"/>
<accession>A0AAN6XGB8</accession>
<keyword evidence="3" id="KW-1185">Reference proteome</keyword>
<evidence type="ECO:0000313" key="2">
    <source>
        <dbReference type="EMBL" id="KAK4200208.1"/>
    </source>
</evidence>
<reference evidence="2" key="2">
    <citation type="submission" date="2023-05" db="EMBL/GenBank/DDBJ databases">
        <authorList>
            <consortium name="Lawrence Berkeley National Laboratory"/>
            <person name="Steindorff A."/>
            <person name="Hensen N."/>
            <person name="Bonometti L."/>
            <person name="Westerberg I."/>
            <person name="Brannstrom I.O."/>
            <person name="Guillou S."/>
            <person name="Cros-Aarteil S."/>
            <person name="Calhoun S."/>
            <person name="Haridas S."/>
            <person name="Kuo A."/>
            <person name="Mondo S."/>
            <person name="Pangilinan J."/>
            <person name="Riley R."/>
            <person name="Labutti K."/>
            <person name="Andreopoulos B."/>
            <person name="Lipzen A."/>
            <person name="Chen C."/>
            <person name="Yanf M."/>
            <person name="Daum C."/>
            <person name="Ng V."/>
            <person name="Clum A."/>
            <person name="Ohm R."/>
            <person name="Martin F."/>
            <person name="Silar P."/>
            <person name="Natvig D."/>
            <person name="Lalanne C."/>
            <person name="Gautier V."/>
            <person name="Ament-Velasquez S.L."/>
            <person name="Kruys A."/>
            <person name="Hutchinson M.I."/>
            <person name="Powell A.J."/>
            <person name="Barry K."/>
            <person name="Miller A.N."/>
            <person name="Grigoriev I.V."/>
            <person name="Debuchy R."/>
            <person name="Gladieux P."/>
            <person name="Thoren M.H."/>
            <person name="Johannesson H."/>
        </authorList>
    </citation>
    <scope>NUCLEOTIDE SEQUENCE</scope>
    <source>
        <strain evidence="2">CBS 315.58</strain>
    </source>
</reference>
<dbReference type="Pfam" id="PF06985">
    <property type="entry name" value="HET"/>
    <property type="match status" value="1"/>
</dbReference>
<dbReference type="PANTHER" id="PTHR33112:SF16">
    <property type="entry name" value="HETEROKARYON INCOMPATIBILITY DOMAIN-CONTAINING PROTEIN"/>
    <property type="match status" value="1"/>
</dbReference>
<dbReference type="PANTHER" id="PTHR33112">
    <property type="entry name" value="DOMAIN PROTEIN, PUTATIVE-RELATED"/>
    <property type="match status" value="1"/>
</dbReference>
<dbReference type="AlphaFoldDB" id="A0AAN6XGB8"/>
<reference evidence="2" key="1">
    <citation type="journal article" date="2023" name="Mol. Phylogenet. Evol.">
        <title>Genome-scale phylogeny and comparative genomics of the fungal order Sordariales.</title>
        <authorList>
            <person name="Hensen N."/>
            <person name="Bonometti L."/>
            <person name="Westerberg I."/>
            <person name="Brannstrom I.O."/>
            <person name="Guillou S."/>
            <person name="Cros-Aarteil S."/>
            <person name="Calhoun S."/>
            <person name="Haridas S."/>
            <person name="Kuo A."/>
            <person name="Mondo S."/>
            <person name="Pangilinan J."/>
            <person name="Riley R."/>
            <person name="LaButti K."/>
            <person name="Andreopoulos B."/>
            <person name="Lipzen A."/>
            <person name="Chen C."/>
            <person name="Yan M."/>
            <person name="Daum C."/>
            <person name="Ng V."/>
            <person name="Clum A."/>
            <person name="Steindorff A."/>
            <person name="Ohm R.A."/>
            <person name="Martin F."/>
            <person name="Silar P."/>
            <person name="Natvig D.O."/>
            <person name="Lalanne C."/>
            <person name="Gautier V."/>
            <person name="Ament-Velasquez S.L."/>
            <person name="Kruys A."/>
            <person name="Hutchinson M.I."/>
            <person name="Powell A.J."/>
            <person name="Barry K."/>
            <person name="Miller A.N."/>
            <person name="Grigoriev I.V."/>
            <person name="Debuchy R."/>
            <person name="Gladieux P."/>
            <person name="Hiltunen Thoren M."/>
            <person name="Johannesson H."/>
        </authorList>
    </citation>
    <scope>NUCLEOTIDE SEQUENCE</scope>
    <source>
        <strain evidence="2">CBS 315.58</strain>
    </source>
</reference>
<comment type="caution">
    <text evidence="2">The sequence shown here is derived from an EMBL/GenBank/DDBJ whole genome shotgun (WGS) entry which is preliminary data.</text>
</comment>
<evidence type="ECO:0000259" key="1">
    <source>
        <dbReference type="Pfam" id="PF06985"/>
    </source>
</evidence>
<dbReference type="Proteomes" id="UP001303160">
    <property type="component" value="Unassembled WGS sequence"/>
</dbReference>
<feature type="domain" description="Heterokaryon incompatibility" evidence="1">
    <location>
        <begin position="322"/>
        <end position="490"/>
    </location>
</feature>
<dbReference type="InterPro" id="IPR010730">
    <property type="entry name" value="HET"/>
</dbReference>
<sequence>MSGGFYLYPCQAKIIEPICCPNKVLVALTFCTECITEMEDNWTDLLKGIPVGRPDFNQTFTWLNTYGGPNNLTFCVANFQSRLVQCKNVSCFRVPLKIMILGGRTGQHPGPLFFGHQEIFWCFGCLYNGPGKTTDKGEYACFECARPFPGASGTDLRYSSTLPYNLVQALSAAEVDSCEFYRWVVDRTTRLFQIHERTNGWKSKEALELLSKKSRFELRGISSMDGDGRANIQIDFFRSWAGEDGAEHERRDGLGNFDVWTTTDDPESKPTRSTIWPDIPTRLLDVGFAPSSNADASCIKLIETTVDDDGGDLVDKISRAGFIALSYCWGGDQNAKLVASNLQAYKTDGINVSSLDQSLQDAVCVARQVGIRYLWIDALCILQDDDDGRGNNADKSHEIGRMSSYYGRATLTILAASATRAVDGFLQRRKPVTDFELAPTRIQLLWSVDEKSSNGDSPAKVQKQRWIFFAKEPTDPVIEPITARGWTLQESLLSRRILIFGLNQLYWSCINSFAGCGGKIVQLIDRTIPGIESLVPGVYPVGSLVDQPVFRQWNSIVKTYTRRFLSQSGDKLWAVSALASHIVQVSAHRGERPAYVAGLLVDEANPGTWLQQLLWYPDTIGRVDLERPRGPCRAPSWSWASVDGVVKVPSWSSGIKEYAVVEGWEVELVMQGAPYGGLTGGHILLSAVTQSISPVLEKCSDVVWAERVQTEGNGDDDSDWTYTRMGGELEGTANKWVLMLVADSWEDRRAVEGAFSDPGPGVGISLVGLSSLSNGQLVGIRGIIVKRCAGDNGLGPYKRCGSFRLKMGRYADGCSDLTATFMEMGTKETLMIL</sequence>